<dbReference type="GO" id="GO:0005524">
    <property type="term" value="F:ATP binding"/>
    <property type="evidence" value="ECO:0007669"/>
    <property type="project" value="UniProtKB-KW"/>
</dbReference>
<keyword evidence="2" id="KW-0547">Nucleotide-binding</keyword>
<evidence type="ECO:0000313" key="5">
    <source>
        <dbReference type="EMBL" id="OGM99642.1"/>
    </source>
</evidence>
<dbReference type="Gene3D" id="3.40.50.300">
    <property type="entry name" value="P-loop containing nucleotide triphosphate hydrolases"/>
    <property type="match status" value="1"/>
</dbReference>
<accession>A0A1F8EFL5</accession>
<proteinExistence type="inferred from homology"/>
<evidence type="ECO:0000256" key="2">
    <source>
        <dbReference type="ARBA" id="ARBA00022741"/>
    </source>
</evidence>
<evidence type="ECO:0000256" key="3">
    <source>
        <dbReference type="ARBA" id="ARBA00022840"/>
    </source>
</evidence>
<name>A0A1F8EFL5_9BACT</name>
<feature type="domain" description="Bacterial type II secretion system protein E" evidence="4">
    <location>
        <begin position="241"/>
        <end position="255"/>
    </location>
</feature>
<reference evidence="5 6" key="1">
    <citation type="journal article" date="2016" name="Nat. Commun.">
        <title>Thousands of microbial genomes shed light on interconnected biogeochemical processes in an aquifer system.</title>
        <authorList>
            <person name="Anantharaman K."/>
            <person name="Brown C.T."/>
            <person name="Hug L.A."/>
            <person name="Sharon I."/>
            <person name="Castelle C.J."/>
            <person name="Probst A.J."/>
            <person name="Thomas B.C."/>
            <person name="Singh A."/>
            <person name="Wilkins M.J."/>
            <person name="Karaoz U."/>
            <person name="Brodie E.L."/>
            <person name="Williams K.H."/>
            <person name="Hubbard S.S."/>
            <person name="Banfield J.F."/>
        </authorList>
    </citation>
    <scope>NUCLEOTIDE SEQUENCE [LARGE SCALE GENOMIC DNA]</scope>
</reference>
<organism evidence="5 6">
    <name type="scientific">Candidatus Yanofskybacteria bacterium RIFCSPHIGHO2_01_FULL_41_53</name>
    <dbReference type="NCBI Taxonomy" id="1802663"/>
    <lineage>
        <taxon>Bacteria</taxon>
        <taxon>Candidatus Yanofskyibacteriota</taxon>
    </lineage>
</organism>
<gene>
    <name evidence="5" type="ORF">A2650_02560</name>
</gene>
<protein>
    <recommendedName>
        <fullName evidence="4">Bacterial type II secretion system protein E domain-containing protein</fullName>
    </recommendedName>
</protein>
<sequence length="430" mass="48138">MVKQKVFRVGAIEINEEELTHLQEQIKDIGDLKNKLQTISVTKLLEILIAGALKTKASDIHFEPESGDTRLRYRLDGILHDITNLDLEYYDKILNRVKILSKMKLNIHDSPQDGRFTIKQRNVDIEVRVSIIPSEFGETIVMRLLDPRTIKVKLEDLGMRKDLLEIIYGQLKKKAGAIMVSGPTGAGKTTTLYAFVNYLNEPGTKIITIEDPIEYHLKNISQTQVDPKKGYTFSNGLRAIVRQDPDIILVGEIRDFETAEISLHASLTGHLLLSTIHANNSAGVVPRLIDLGIKPQIIAPAINLTLAQRLVRKLCLSCKKEVSATSNEVEKIKKVLGPVKDRFNIKSFSSLKLSVAGKCTACNFSGYRDRIGVFELFTVSKDIERLILSSPSMSAIEETSVKEGMVTIIQDAYLKLLRGITSFEEIERAL</sequence>
<evidence type="ECO:0000313" key="6">
    <source>
        <dbReference type="Proteomes" id="UP000177117"/>
    </source>
</evidence>
<evidence type="ECO:0000259" key="4">
    <source>
        <dbReference type="PROSITE" id="PS00662"/>
    </source>
</evidence>
<dbReference type="InterPro" id="IPR001482">
    <property type="entry name" value="T2SS/T4SS_dom"/>
</dbReference>
<dbReference type="EMBL" id="MGJD01000039">
    <property type="protein sequence ID" value="OGM99642.1"/>
    <property type="molecule type" value="Genomic_DNA"/>
</dbReference>
<dbReference type="InterPro" id="IPR027417">
    <property type="entry name" value="P-loop_NTPase"/>
</dbReference>
<evidence type="ECO:0000256" key="1">
    <source>
        <dbReference type="ARBA" id="ARBA00006611"/>
    </source>
</evidence>
<dbReference type="CDD" id="cd01129">
    <property type="entry name" value="PulE-GspE-like"/>
    <property type="match status" value="1"/>
</dbReference>
<dbReference type="GO" id="GO:0016887">
    <property type="term" value="F:ATP hydrolysis activity"/>
    <property type="evidence" value="ECO:0007669"/>
    <property type="project" value="TreeGrafter"/>
</dbReference>
<dbReference type="Gene3D" id="3.30.450.90">
    <property type="match status" value="1"/>
</dbReference>
<dbReference type="Proteomes" id="UP000177117">
    <property type="component" value="Unassembled WGS sequence"/>
</dbReference>
<dbReference type="AlphaFoldDB" id="A0A1F8EFL5"/>
<dbReference type="GO" id="GO:0005886">
    <property type="term" value="C:plasma membrane"/>
    <property type="evidence" value="ECO:0007669"/>
    <property type="project" value="TreeGrafter"/>
</dbReference>
<comment type="caution">
    <text evidence="5">The sequence shown here is derived from an EMBL/GenBank/DDBJ whole genome shotgun (WGS) entry which is preliminary data.</text>
</comment>
<dbReference type="PANTHER" id="PTHR30258">
    <property type="entry name" value="TYPE II SECRETION SYSTEM PROTEIN GSPE-RELATED"/>
    <property type="match status" value="1"/>
</dbReference>
<dbReference type="PROSITE" id="PS00662">
    <property type="entry name" value="T2SP_E"/>
    <property type="match status" value="1"/>
</dbReference>
<dbReference type="PANTHER" id="PTHR30258:SF1">
    <property type="entry name" value="PROTEIN TRANSPORT PROTEIN HOFB HOMOLOG"/>
    <property type="match status" value="1"/>
</dbReference>
<dbReference type="SMART" id="SM00382">
    <property type="entry name" value="AAA"/>
    <property type="match status" value="1"/>
</dbReference>
<comment type="similarity">
    <text evidence="1">Belongs to the GSP E family.</text>
</comment>
<dbReference type="SUPFAM" id="SSF52540">
    <property type="entry name" value="P-loop containing nucleoside triphosphate hydrolases"/>
    <property type="match status" value="1"/>
</dbReference>
<dbReference type="InterPro" id="IPR003593">
    <property type="entry name" value="AAA+_ATPase"/>
</dbReference>
<keyword evidence="3" id="KW-0067">ATP-binding</keyword>
<dbReference type="Pfam" id="PF00437">
    <property type="entry name" value="T2SSE"/>
    <property type="match status" value="1"/>
</dbReference>